<dbReference type="Gene3D" id="1.10.287.110">
    <property type="entry name" value="DnaJ domain"/>
    <property type="match status" value="1"/>
</dbReference>
<feature type="domain" description="J" evidence="2">
    <location>
        <begin position="16"/>
        <end position="91"/>
    </location>
</feature>
<keyword evidence="1" id="KW-0802">TPR repeat</keyword>
<dbReference type="PROSITE" id="PS50076">
    <property type="entry name" value="DNAJ_2"/>
    <property type="match status" value="1"/>
</dbReference>
<dbReference type="SUPFAM" id="SSF46565">
    <property type="entry name" value="Chaperone J-domain"/>
    <property type="match status" value="1"/>
</dbReference>
<evidence type="ECO:0000313" key="4">
    <source>
        <dbReference type="Proteomes" id="UP000319191"/>
    </source>
</evidence>
<dbReference type="SUPFAM" id="SSF48452">
    <property type="entry name" value="TPR-like"/>
    <property type="match status" value="1"/>
</dbReference>
<dbReference type="SMART" id="SM00028">
    <property type="entry name" value="TPR"/>
    <property type="match status" value="2"/>
</dbReference>
<comment type="caution">
    <text evidence="3">The sequence shown here is derived from an EMBL/GenBank/DDBJ whole genome shotgun (WGS) entry which is preliminary data.</text>
</comment>
<dbReference type="Pfam" id="PF14559">
    <property type="entry name" value="TPR_19"/>
    <property type="match status" value="1"/>
</dbReference>
<dbReference type="AlphaFoldDB" id="A0A552J2Y3"/>
<dbReference type="Proteomes" id="UP000319191">
    <property type="component" value="Unassembled WGS sequence"/>
</dbReference>
<gene>
    <name evidence="3" type="ORF">EWV54_07600</name>
</gene>
<dbReference type="SMART" id="SM00271">
    <property type="entry name" value="DnaJ"/>
    <property type="match status" value="1"/>
</dbReference>
<dbReference type="Pfam" id="PF00226">
    <property type="entry name" value="DnaJ"/>
    <property type="match status" value="1"/>
</dbReference>
<dbReference type="CDD" id="cd06257">
    <property type="entry name" value="DnaJ"/>
    <property type="match status" value="1"/>
</dbReference>
<evidence type="ECO:0000259" key="2">
    <source>
        <dbReference type="PROSITE" id="PS50076"/>
    </source>
</evidence>
<protein>
    <submittedName>
        <fullName evidence="3">J domain-containing protein</fullName>
    </submittedName>
</protein>
<reference evidence="3 4" key="1">
    <citation type="submission" date="2019-01" db="EMBL/GenBank/DDBJ databases">
        <title>Coherence of Microcystis species and biogeography revealed through population genomics.</title>
        <authorList>
            <person name="Perez-Carrascal O.M."/>
            <person name="Terrat Y."/>
            <person name="Giani A."/>
            <person name="Fortin N."/>
            <person name="Tromas N."/>
            <person name="Shapiro B.J."/>
        </authorList>
    </citation>
    <scope>NUCLEOTIDE SEQUENCE [LARGE SCALE GENOMIC DNA]</scope>
    <source>
        <strain evidence="3">Mn_MB_F_20050700_S1D</strain>
    </source>
</reference>
<evidence type="ECO:0000313" key="3">
    <source>
        <dbReference type="EMBL" id="TRU89964.1"/>
    </source>
</evidence>
<dbReference type="PROSITE" id="PS50005">
    <property type="entry name" value="TPR"/>
    <property type="match status" value="1"/>
</dbReference>
<dbReference type="Gene3D" id="1.25.40.10">
    <property type="entry name" value="Tetratricopeptide repeat domain"/>
    <property type="match status" value="1"/>
</dbReference>
<organism evidence="3 4">
    <name type="scientific">Microcystis novacekii Mn_MB_F_20050700_S1D</name>
    <dbReference type="NCBI Taxonomy" id="2486266"/>
    <lineage>
        <taxon>Bacteria</taxon>
        <taxon>Bacillati</taxon>
        <taxon>Cyanobacteriota</taxon>
        <taxon>Cyanophyceae</taxon>
        <taxon>Oscillatoriophycideae</taxon>
        <taxon>Chroococcales</taxon>
        <taxon>Microcystaceae</taxon>
        <taxon>Microcystis</taxon>
    </lineage>
</organism>
<sequence length="312" mass="35231">MPLPISQGLFQYDLIDHFAILGVSIDAEQKEIRERYLKIAYKLHPDTCRLYTPAEREQANQLLAKLVNPAYEHLGRDLSREEFRLVLTQIGKAMARDSSKITISSEPARKLTQSTANYELAYQKILKSLAIDQYTALENTYHKIAQLSELNLVYLMLTEGQGNKKTTPKVFISQSNPNQSELVGAAVPTVAKAKAKESILEAYIRRAQASLDQNKPAQALRELRDALREEPDNSICHALLGLAYLRQNQLSMARVHINRAWKASPQDATVIKCKRELDQVVNPNTEIQNQKGQKETADRKGGFWSLFGGKKK</sequence>
<accession>A0A552J2Y3</accession>
<dbReference type="EMBL" id="SFAV01000096">
    <property type="protein sequence ID" value="TRU89964.1"/>
    <property type="molecule type" value="Genomic_DNA"/>
</dbReference>
<proteinExistence type="predicted"/>
<dbReference type="InterPro" id="IPR019734">
    <property type="entry name" value="TPR_rpt"/>
</dbReference>
<dbReference type="InterPro" id="IPR001623">
    <property type="entry name" value="DnaJ_domain"/>
</dbReference>
<dbReference type="InterPro" id="IPR011990">
    <property type="entry name" value="TPR-like_helical_dom_sf"/>
</dbReference>
<feature type="repeat" description="TPR" evidence="1">
    <location>
        <begin position="200"/>
        <end position="233"/>
    </location>
</feature>
<evidence type="ECO:0000256" key="1">
    <source>
        <dbReference type="PROSITE-ProRule" id="PRU00339"/>
    </source>
</evidence>
<name>A0A552J2Y3_9CHRO</name>
<dbReference type="InterPro" id="IPR036869">
    <property type="entry name" value="J_dom_sf"/>
</dbReference>